<dbReference type="InterPro" id="IPR000847">
    <property type="entry name" value="LysR_HTH_N"/>
</dbReference>
<keyword evidence="3" id="KW-0238">DNA-binding</keyword>
<dbReference type="AlphaFoldDB" id="A0AAX3MT44"/>
<evidence type="ECO:0000313" key="8">
    <source>
        <dbReference type="Proteomes" id="UP001220962"/>
    </source>
</evidence>
<dbReference type="GO" id="GO:0003677">
    <property type="term" value="F:DNA binding"/>
    <property type="evidence" value="ECO:0007669"/>
    <property type="project" value="UniProtKB-KW"/>
</dbReference>
<dbReference type="GO" id="GO:0003700">
    <property type="term" value="F:DNA-binding transcription factor activity"/>
    <property type="evidence" value="ECO:0007669"/>
    <property type="project" value="InterPro"/>
</dbReference>
<dbReference type="EMBL" id="CP118101">
    <property type="protein sequence ID" value="WDH80472.1"/>
    <property type="molecule type" value="Genomic_DNA"/>
</dbReference>
<dbReference type="InterPro" id="IPR036388">
    <property type="entry name" value="WH-like_DNA-bd_sf"/>
</dbReference>
<dbReference type="PRINTS" id="PR00039">
    <property type="entry name" value="HTHLYSR"/>
</dbReference>
<comment type="similarity">
    <text evidence="1">Belongs to the LysR transcriptional regulatory family.</text>
</comment>
<evidence type="ECO:0000256" key="4">
    <source>
        <dbReference type="ARBA" id="ARBA00023163"/>
    </source>
</evidence>
<evidence type="ECO:0000313" key="6">
    <source>
        <dbReference type="EMBL" id="WDH80472.1"/>
    </source>
</evidence>
<gene>
    <name evidence="6" type="ORF">PUW23_12920</name>
    <name evidence="7" type="ORF">PUW25_12585</name>
</gene>
<evidence type="ECO:0000256" key="3">
    <source>
        <dbReference type="ARBA" id="ARBA00023125"/>
    </source>
</evidence>
<sequence length="302" mass="34298">MNIEQLEYIVEIAKSGSFSAAAHQLHITQSALSQSVSKLEEELGLTLFKRSYAGAEITVEGRRILNKAMEAIQTIDEIKELSRFESNRIRGELNVAAFPGVMPVLVRCLAAIKQDYPLVQINIEENTSNLIMDDIKLNRIGLGLIAMYKKDIEHLAGLVFEPIVQGKFVICANKNSEIAKHKSIHPKDLVKYPFALFNDVFVDDFLADHQANYGELPILFQTNNGEAIRTALEENMAVTIGHDFSFFGQRKWLSDQYVLIEIKPIETPSMQVGWIRSEKNHMTLLHQLCMMKFDQEFNRAKL</sequence>
<organism evidence="6 8">
    <name type="scientific">Paenibacillus urinalis</name>
    <dbReference type="NCBI Taxonomy" id="521520"/>
    <lineage>
        <taxon>Bacteria</taxon>
        <taxon>Bacillati</taxon>
        <taxon>Bacillota</taxon>
        <taxon>Bacilli</taxon>
        <taxon>Bacillales</taxon>
        <taxon>Paenibacillaceae</taxon>
        <taxon>Paenibacillus</taxon>
    </lineage>
</organism>
<dbReference type="GO" id="GO:0005829">
    <property type="term" value="C:cytosol"/>
    <property type="evidence" value="ECO:0007669"/>
    <property type="project" value="TreeGrafter"/>
</dbReference>
<dbReference type="PANTHER" id="PTHR30419">
    <property type="entry name" value="HTH-TYPE TRANSCRIPTIONAL REGULATOR YBHD"/>
    <property type="match status" value="1"/>
</dbReference>
<dbReference type="Gene3D" id="3.40.190.10">
    <property type="entry name" value="Periplasmic binding protein-like II"/>
    <property type="match status" value="2"/>
</dbReference>
<proteinExistence type="inferred from homology"/>
<dbReference type="SUPFAM" id="SSF46785">
    <property type="entry name" value="Winged helix' DNA-binding domain"/>
    <property type="match status" value="1"/>
</dbReference>
<dbReference type="EMBL" id="CP118108">
    <property type="protein sequence ID" value="WDI00157.1"/>
    <property type="molecule type" value="Genomic_DNA"/>
</dbReference>
<keyword evidence="4" id="KW-0804">Transcription</keyword>
<keyword evidence="2" id="KW-0805">Transcription regulation</keyword>
<dbReference type="CDD" id="cd05466">
    <property type="entry name" value="PBP2_LTTR_substrate"/>
    <property type="match status" value="1"/>
</dbReference>
<dbReference type="FunFam" id="1.10.10.10:FF:000001">
    <property type="entry name" value="LysR family transcriptional regulator"/>
    <property type="match status" value="1"/>
</dbReference>
<evidence type="ECO:0000313" key="9">
    <source>
        <dbReference type="Proteomes" id="UP001221519"/>
    </source>
</evidence>
<dbReference type="SUPFAM" id="SSF53850">
    <property type="entry name" value="Periplasmic binding protein-like II"/>
    <property type="match status" value="1"/>
</dbReference>
<dbReference type="InterPro" id="IPR036390">
    <property type="entry name" value="WH_DNA-bd_sf"/>
</dbReference>
<accession>A0AAX3MT44</accession>
<dbReference type="PROSITE" id="PS50931">
    <property type="entry name" value="HTH_LYSR"/>
    <property type="match status" value="1"/>
</dbReference>
<feature type="domain" description="HTH lysR-type" evidence="5">
    <location>
        <begin position="1"/>
        <end position="58"/>
    </location>
</feature>
<evidence type="ECO:0000313" key="7">
    <source>
        <dbReference type="EMBL" id="WDI00157.1"/>
    </source>
</evidence>
<name>A0AAX3MT44_9BACL</name>
<protein>
    <submittedName>
        <fullName evidence="6">LysR family transcriptional regulator</fullName>
    </submittedName>
</protein>
<dbReference type="Proteomes" id="UP001221519">
    <property type="component" value="Chromosome"/>
</dbReference>
<evidence type="ECO:0000259" key="5">
    <source>
        <dbReference type="PROSITE" id="PS50931"/>
    </source>
</evidence>
<evidence type="ECO:0000256" key="2">
    <source>
        <dbReference type="ARBA" id="ARBA00023015"/>
    </source>
</evidence>
<dbReference type="Pfam" id="PF00126">
    <property type="entry name" value="HTH_1"/>
    <property type="match status" value="1"/>
</dbReference>
<dbReference type="RefSeq" id="WP_047911785.1">
    <property type="nucleotide sequence ID" value="NZ_CP118101.1"/>
</dbReference>
<dbReference type="Gene3D" id="1.10.10.10">
    <property type="entry name" value="Winged helix-like DNA-binding domain superfamily/Winged helix DNA-binding domain"/>
    <property type="match status" value="1"/>
</dbReference>
<dbReference type="Pfam" id="PF03466">
    <property type="entry name" value="LysR_substrate"/>
    <property type="match status" value="1"/>
</dbReference>
<dbReference type="InterPro" id="IPR005119">
    <property type="entry name" value="LysR_subst-bd"/>
</dbReference>
<reference evidence="6 9" key="1">
    <citation type="submission" date="2023-02" db="EMBL/GenBank/DDBJ databases">
        <title>Pathogen: clinical or host-associated sample.</title>
        <authorList>
            <person name="Hergert J."/>
            <person name="Casey R."/>
            <person name="Wagner J."/>
            <person name="Young E.L."/>
            <person name="Oakeson K.F."/>
        </authorList>
    </citation>
    <scope>NUCLEOTIDE SEQUENCE</scope>
    <source>
        <strain evidence="7 9">2022CK-00829</strain>
        <strain evidence="6">2022CK-00830</strain>
    </source>
</reference>
<keyword evidence="9" id="KW-1185">Reference proteome</keyword>
<dbReference type="Proteomes" id="UP001220962">
    <property type="component" value="Chromosome"/>
</dbReference>
<dbReference type="InterPro" id="IPR050950">
    <property type="entry name" value="HTH-type_LysR_regulators"/>
</dbReference>
<evidence type="ECO:0000256" key="1">
    <source>
        <dbReference type="ARBA" id="ARBA00009437"/>
    </source>
</evidence>